<evidence type="ECO:0000259" key="1">
    <source>
        <dbReference type="PROSITE" id="PS50943"/>
    </source>
</evidence>
<dbReference type="RefSeq" id="WP_029571537.1">
    <property type="nucleotide sequence ID" value="NZ_LJPO01000137.1"/>
</dbReference>
<dbReference type="AlphaFoldDB" id="A0AAD0N026"/>
<evidence type="ECO:0000313" key="3">
    <source>
        <dbReference type="Proteomes" id="UP000240475"/>
    </source>
</evidence>
<dbReference type="Gene3D" id="1.10.10.60">
    <property type="entry name" value="Homeodomain-like"/>
    <property type="match status" value="1"/>
</dbReference>
<dbReference type="Pfam" id="PF01381">
    <property type="entry name" value="HTH_3"/>
    <property type="match status" value="1"/>
</dbReference>
<accession>A0AAD0N026</accession>
<dbReference type="CDD" id="cd00093">
    <property type="entry name" value="HTH_XRE"/>
    <property type="match status" value="1"/>
</dbReference>
<name>A0AAD0N026_PSESX</name>
<evidence type="ECO:0000313" key="2">
    <source>
        <dbReference type="EMBL" id="AVX26224.1"/>
    </source>
</evidence>
<dbReference type="SMART" id="SM00530">
    <property type="entry name" value="HTH_XRE"/>
    <property type="match status" value="1"/>
</dbReference>
<dbReference type="Pfam" id="PF13384">
    <property type="entry name" value="HTH_23"/>
    <property type="match status" value="1"/>
</dbReference>
<dbReference type="InterPro" id="IPR010982">
    <property type="entry name" value="Lambda_DNA-bd_dom_sf"/>
</dbReference>
<dbReference type="InterPro" id="IPR009057">
    <property type="entry name" value="Homeodomain-like_sf"/>
</dbReference>
<dbReference type="GO" id="GO:0003677">
    <property type="term" value="F:DNA binding"/>
    <property type="evidence" value="ECO:0007669"/>
    <property type="project" value="InterPro"/>
</dbReference>
<sequence length="152" mass="16601">MSLRNALASVTQLLRTERGMSQQDLGANITKSHVSAVENAKTSLTTDSLDELCKSLQLHPVAFLALMYAAQEQRSAADVIASAHADLSKMELLYAPVKPAPVKRAHPRVADAEKVTRAVQELKDAGHTRAEVARMLGVSEPTVRRHWNRPLA</sequence>
<reference evidence="2 3" key="1">
    <citation type="submission" date="2018-04" db="EMBL/GenBank/DDBJ databases">
        <authorList>
            <person name="Cha J.-S."/>
        </authorList>
    </citation>
    <scope>NUCLEOTIDE SEQUENCE [LARGE SCALE GENOMIC DNA]</scope>
    <source>
        <strain evidence="2 3">LMG5095</strain>
    </source>
</reference>
<feature type="domain" description="HTH cro/C1-type" evidence="1">
    <location>
        <begin position="14"/>
        <end position="63"/>
    </location>
</feature>
<dbReference type="SUPFAM" id="SSF46689">
    <property type="entry name" value="Homeodomain-like"/>
    <property type="match status" value="1"/>
</dbReference>
<proteinExistence type="predicted"/>
<dbReference type="PROSITE" id="PS50943">
    <property type="entry name" value="HTH_CROC1"/>
    <property type="match status" value="1"/>
</dbReference>
<dbReference type="InterPro" id="IPR001387">
    <property type="entry name" value="Cro/C1-type_HTH"/>
</dbReference>
<dbReference type="SUPFAM" id="SSF47413">
    <property type="entry name" value="lambda repressor-like DNA-binding domains"/>
    <property type="match status" value="1"/>
</dbReference>
<protein>
    <submittedName>
        <fullName evidence="2">Transcriptional regulator</fullName>
    </submittedName>
</protein>
<organism evidence="2 3">
    <name type="scientific">Pseudomonas syringae pv. atrofaciens</name>
    <dbReference type="NCBI Taxonomy" id="192087"/>
    <lineage>
        <taxon>Bacteria</taxon>
        <taxon>Pseudomonadati</taxon>
        <taxon>Pseudomonadota</taxon>
        <taxon>Gammaproteobacteria</taxon>
        <taxon>Pseudomonadales</taxon>
        <taxon>Pseudomonadaceae</taxon>
        <taxon>Pseudomonas</taxon>
        <taxon>Pseudomonas syringae</taxon>
    </lineage>
</organism>
<dbReference type="Proteomes" id="UP000240475">
    <property type="component" value="Chromosome"/>
</dbReference>
<gene>
    <name evidence="2" type="ORF">DA456_24080</name>
</gene>
<dbReference type="Gene3D" id="1.10.260.40">
    <property type="entry name" value="lambda repressor-like DNA-binding domains"/>
    <property type="match status" value="1"/>
</dbReference>
<dbReference type="EMBL" id="CP028490">
    <property type="protein sequence ID" value="AVX26224.1"/>
    <property type="molecule type" value="Genomic_DNA"/>
</dbReference>